<dbReference type="InterPro" id="IPR027417">
    <property type="entry name" value="P-loop_NTPase"/>
</dbReference>
<keyword evidence="8" id="KW-1185">Reference proteome</keyword>
<comment type="caution">
    <text evidence="7">The sequence shown here is derived from an EMBL/GenBank/DDBJ whole genome shotgun (WGS) entry which is preliminary data.</text>
</comment>
<dbReference type="GO" id="GO:0043531">
    <property type="term" value="F:ADP binding"/>
    <property type="evidence" value="ECO:0007669"/>
    <property type="project" value="InterPro"/>
</dbReference>
<keyword evidence="5" id="KW-0175">Coiled coil</keyword>
<evidence type="ECO:0000256" key="4">
    <source>
        <dbReference type="ARBA" id="ARBA00022840"/>
    </source>
</evidence>
<evidence type="ECO:0000313" key="8">
    <source>
        <dbReference type="Proteomes" id="UP001159364"/>
    </source>
</evidence>
<organism evidence="7 8">
    <name type="scientific">Erythroxylum novogranatense</name>
    <dbReference type="NCBI Taxonomy" id="1862640"/>
    <lineage>
        <taxon>Eukaryota</taxon>
        <taxon>Viridiplantae</taxon>
        <taxon>Streptophyta</taxon>
        <taxon>Embryophyta</taxon>
        <taxon>Tracheophyta</taxon>
        <taxon>Spermatophyta</taxon>
        <taxon>Magnoliopsida</taxon>
        <taxon>eudicotyledons</taxon>
        <taxon>Gunneridae</taxon>
        <taxon>Pentapetalae</taxon>
        <taxon>rosids</taxon>
        <taxon>fabids</taxon>
        <taxon>Malpighiales</taxon>
        <taxon>Erythroxylaceae</taxon>
        <taxon>Erythroxylum</taxon>
    </lineage>
</organism>
<dbReference type="PANTHER" id="PTHR33463">
    <property type="entry name" value="NB-ARC DOMAIN-CONTAINING PROTEIN-RELATED"/>
    <property type="match status" value="1"/>
</dbReference>
<sequence length="1267" mass="143761">MSGSSCCSLEICVFSLLFPDSYPRFSLWSAMGEKTVQDMIWNLLCDETVKFIIFHGEAGSGKTWTARFMSECAIGEGLFDGALWLYLNKKYDKMSLVQSIASQLSLLCSGDELEDEEYNEEEMNKMEEGEQKKKENELQEKLEQKISELLGRKKYLLILDDEGSKMTQKEIEDILNSFIRPNQRQSLRFLVIRRKSDSGEVTGELPELGGLSKAESLSLFETRAKLQVPECLSKAKQDILEKCKDLPAAIIVIAEALRYIAQQSSKQWTLEKAFERACEKVDDGVKDIFRCGYDMLPSSELKSCCWYSRQLFEKHGGCHYNELIACWIMEGYLGFTDCIKKGYMKGHRVLMEFIDRGMLKIQEDNIVTMEKKALEVTDDRVHGIGSTSYLGLANIYDEGEWNSLGKIVLADGMIKTVCNPKSWERLCTLLIDGNKLSEGSPDFFHNLKELKVLAVFEPRFRSVPSSLSNMEKLEVLVLRGCEMLDEVQFISNLKSLAVLEISDASSLREIGFNIFDNMTNLRSLNLSRVQITSLDSPTKEHSKLRWLILKECSSLKAVPTLTLFENLEVLDTSGATQLKDTSKRNLNFNSLHKLQLINFSQTKISAFPFVQQLSKLNQIFLCDCEFLPRLPGLPHSIQTLDLSGCSHFSEIGKTQKQCELKLLDLSRTPIEKLEKLPFLTRSLCSLILNGCEKITQFPSTSAVEKLEILDLSNAKNLVEFVDQSFSHLMHLRVLNLSNTKIEKVPSLSGLGNLCQLLLAGCLNLFQFPKMDDAGKIEILDISDCKALTGIPTQSFKFFSRLQQLNLSGTSNLKDFDTSFLKNMISLQIVNLSGVPLKVYPPSAKHLSVSQLLPSTSSVSSQVSTFGTVSENEVMDSSESHIKGIPHEFLELNSLKILTLSKLEDIEWGKIKCLPEEIYFDGLSIFKLGDVYADTYEPSTSTCATYPHFYICPAKEEGKEEIIQCDKEPFVRDIYYYYLTRHTPHHETEDRFFEIHGFHSFPESFGNILKFASYVFFNDTQSLSSLSELGADNTKGMKGCWFDSCKNLQTIINEEEKEARFGENLEILWISNLPHLETIYKGNLQVLNDLHYKVLQKLKCLFLDCCPKLTTIYTSSLLPENLEILEIHFCDKLQTLFEHEKQTELSLKKLHSLHLFELPELKSIGFVFPSLKCLKVEQCPMLSEICPHSTQPPLDLEVLKVKSCDKLVTLFGNNSLEHKFRELHSLHLCELPELKSIGGVFPSLKSPKVELCPKLPEDILLDLASTRS</sequence>
<dbReference type="AlphaFoldDB" id="A0AAV8S6E6"/>
<evidence type="ECO:0000256" key="5">
    <source>
        <dbReference type="SAM" id="Coils"/>
    </source>
</evidence>
<reference evidence="7 8" key="1">
    <citation type="submission" date="2021-09" db="EMBL/GenBank/DDBJ databases">
        <title>Genomic insights and catalytic innovation underlie evolution of tropane alkaloids biosynthesis.</title>
        <authorList>
            <person name="Wang Y.-J."/>
            <person name="Tian T."/>
            <person name="Huang J.-P."/>
            <person name="Huang S.-X."/>
        </authorList>
    </citation>
    <scope>NUCLEOTIDE SEQUENCE [LARGE SCALE GENOMIC DNA]</scope>
    <source>
        <strain evidence="7">KIB-2018</strain>
        <tissue evidence="7">Leaf</tissue>
    </source>
</reference>
<dbReference type="InterPro" id="IPR001611">
    <property type="entry name" value="Leu-rich_rpt"/>
</dbReference>
<dbReference type="InterPro" id="IPR032675">
    <property type="entry name" value="LRR_dom_sf"/>
</dbReference>
<gene>
    <name evidence="7" type="ORF">K2173_001823</name>
</gene>
<keyword evidence="3" id="KW-0611">Plant defense</keyword>
<dbReference type="PRINTS" id="PR00364">
    <property type="entry name" value="DISEASERSIST"/>
</dbReference>
<dbReference type="GO" id="GO:0005524">
    <property type="term" value="F:ATP binding"/>
    <property type="evidence" value="ECO:0007669"/>
    <property type="project" value="UniProtKB-KW"/>
</dbReference>
<name>A0AAV8S6E6_9ROSI</name>
<dbReference type="Proteomes" id="UP001159364">
    <property type="component" value="Unassembled WGS sequence"/>
</dbReference>
<feature type="coiled-coil region" evidence="5">
    <location>
        <begin position="119"/>
        <end position="152"/>
    </location>
</feature>
<evidence type="ECO:0000256" key="3">
    <source>
        <dbReference type="ARBA" id="ARBA00022821"/>
    </source>
</evidence>
<protein>
    <recommendedName>
        <fullName evidence="6">NB-ARC domain-containing protein</fullName>
    </recommendedName>
</protein>
<dbReference type="InterPro" id="IPR042197">
    <property type="entry name" value="Apaf_helical"/>
</dbReference>
<evidence type="ECO:0000256" key="1">
    <source>
        <dbReference type="ARBA" id="ARBA00008894"/>
    </source>
</evidence>
<dbReference type="SUPFAM" id="SSF52058">
    <property type="entry name" value="L domain-like"/>
    <property type="match status" value="3"/>
</dbReference>
<dbReference type="PANTHER" id="PTHR33463:SF204">
    <property type="entry name" value="NB-ARC DOMAIN-CONTAINING PROTEIN"/>
    <property type="match status" value="1"/>
</dbReference>
<feature type="domain" description="NB-ARC" evidence="6">
    <location>
        <begin position="37"/>
        <end position="223"/>
    </location>
</feature>
<evidence type="ECO:0000313" key="7">
    <source>
        <dbReference type="EMBL" id="KAJ8747623.1"/>
    </source>
</evidence>
<evidence type="ECO:0000256" key="2">
    <source>
        <dbReference type="ARBA" id="ARBA00022741"/>
    </source>
</evidence>
<proteinExistence type="inferred from homology"/>
<dbReference type="Gene3D" id="1.10.8.430">
    <property type="entry name" value="Helical domain of apoptotic protease-activating factors"/>
    <property type="match status" value="1"/>
</dbReference>
<dbReference type="InterPro" id="IPR050905">
    <property type="entry name" value="Plant_NBS-LRR"/>
</dbReference>
<keyword evidence="4" id="KW-0067">ATP-binding</keyword>
<dbReference type="InterPro" id="IPR002182">
    <property type="entry name" value="NB-ARC"/>
</dbReference>
<dbReference type="PROSITE" id="PS51450">
    <property type="entry name" value="LRR"/>
    <property type="match status" value="2"/>
</dbReference>
<accession>A0AAV8S6E6</accession>
<dbReference type="SUPFAM" id="SSF52540">
    <property type="entry name" value="P-loop containing nucleoside triphosphate hydrolases"/>
    <property type="match status" value="1"/>
</dbReference>
<dbReference type="EMBL" id="JAIWQS010000137">
    <property type="protein sequence ID" value="KAJ8747623.1"/>
    <property type="molecule type" value="Genomic_DNA"/>
</dbReference>
<dbReference type="Pfam" id="PF00931">
    <property type="entry name" value="NB-ARC"/>
    <property type="match status" value="1"/>
</dbReference>
<evidence type="ECO:0000259" key="6">
    <source>
        <dbReference type="Pfam" id="PF00931"/>
    </source>
</evidence>
<dbReference type="Gene3D" id="3.40.50.300">
    <property type="entry name" value="P-loop containing nucleotide triphosphate hydrolases"/>
    <property type="match status" value="1"/>
</dbReference>
<keyword evidence="2" id="KW-0547">Nucleotide-binding</keyword>
<comment type="similarity">
    <text evidence="1">Belongs to the disease resistance NB-LRR family.</text>
</comment>
<dbReference type="Gene3D" id="3.80.10.10">
    <property type="entry name" value="Ribonuclease Inhibitor"/>
    <property type="match status" value="4"/>
</dbReference>
<dbReference type="GO" id="GO:0006952">
    <property type="term" value="P:defense response"/>
    <property type="evidence" value="ECO:0007669"/>
    <property type="project" value="UniProtKB-KW"/>
</dbReference>